<dbReference type="InterPro" id="IPR021791">
    <property type="entry name" value="Phage_TAC_11"/>
</dbReference>
<gene>
    <name evidence="2" type="ORF">SAMN06265361_105257</name>
</gene>
<dbReference type="EMBL" id="FXTU01000005">
    <property type="protein sequence ID" value="SMP27334.1"/>
    <property type="molecule type" value="Genomic_DNA"/>
</dbReference>
<reference evidence="2" key="1">
    <citation type="submission" date="2017-05" db="EMBL/GenBank/DDBJ databases">
        <authorList>
            <person name="Varghese N."/>
            <person name="Submissions S."/>
        </authorList>
    </citation>
    <scope>NUCLEOTIDE SEQUENCE</scope>
    <source>
        <strain evidence="2">DSM 45262</strain>
    </source>
</reference>
<keyword evidence="3" id="KW-1185">Reference proteome</keyword>
<dbReference type="Pfam" id="PF11836">
    <property type="entry name" value="Phage_TAC_11"/>
    <property type="match status" value="1"/>
</dbReference>
<organism evidence="2 3">
    <name type="scientific">Laceyella tengchongensis</name>
    <dbReference type="NCBI Taxonomy" id="574699"/>
    <lineage>
        <taxon>Bacteria</taxon>
        <taxon>Bacillati</taxon>
        <taxon>Bacillota</taxon>
        <taxon>Bacilli</taxon>
        <taxon>Bacillales</taxon>
        <taxon>Thermoactinomycetaceae</taxon>
        <taxon>Laceyella</taxon>
    </lineage>
</organism>
<evidence type="ECO:0000313" key="3">
    <source>
        <dbReference type="Proteomes" id="UP001157946"/>
    </source>
</evidence>
<dbReference type="RefSeq" id="WP_102993568.1">
    <property type="nucleotide sequence ID" value="NZ_FXTU01000005.1"/>
</dbReference>
<protein>
    <submittedName>
        <fullName evidence="2">Uncharacterized protein</fullName>
    </submittedName>
</protein>
<proteinExistence type="predicted"/>
<sequence>MANKVKGQRSFVAGGQTYTVHFDFNALAELEEATGLTVPKISEQMQDTSRISIKFMRALAWAGLLKHHGLSLTEAGEVMSQGDMNEIFMAVGEAFATSMMTEEQIRELEAQKKTGQKKVAPPTEPMSGTGIK</sequence>
<comment type="caution">
    <text evidence="2">The sequence shown here is derived from an EMBL/GenBank/DDBJ whole genome shotgun (WGS) entry which is preliminary data.</text>
</comment>
<dbReference type="Proteomes" id="UP001157946">
    <property type="component" value="Unassembled WGS sequence"/>
</dbReference>
<evidence type="ECO:0000256" key="1">
    <source>
        <dbReference type="SAM" id="MobiDB-lite"/>
    </source>
</evidence>
<dbReference type="AlphaFoldDB" id="A0AA45WR01"/>
<accession>A0AA45WR01</accession>
<feature type="region of interest" description="Disordered" evidence="1">
    <location>
        <begin position="107"/>
        <end position="132"/>
    </location>
</feature>
<evidence type="ECO:0000313" key="2">
    <source>
        <dbReference type="EMBL" id="SMP27334.1"/>
    </source>
</evidence>
<name>A0AA45WR01_9BACL</name>